<accession>A0A644WZD6</accession>
<feature type="domain" description="Response regulatory" evidence="1">
    <location>
        <begin position="18"/>
        <end position="133"/>
    </location>
</feature>
<dbReference type="InterPro" id="IPR011006">
    <property type="entry name" value="CheY-like_superfamily"/>
</dbReference>
<reference evidence="2" key="1">
    <citation type="submission" date="2019-08" db="EMBL/GenBank/DDBJ databases">
        <authorList>
            <person name="Kucharzyk K."/>
            <person name="Murdoch R.W."/>
            <person name="Higgins S."/>
            <person name="Loffler F."/>
        </authorList>
    </citation>
    <scope>NUCLEOTIDE SEQUENCE</scope>
</reference>
<name>A0A644WZD6_9ZZZZ</name>
<evidence type="ECO:0000259" key="1">
    <source>
        <dbReference type="PROSITE" id="PS50110"/>
    </source>
</evidence>
<dbReference type="GO" id="GO:0000160">
    <property type="term" value="P:phosphorelay signal transduction system"/>
    <property type="evidence" value="ECO:0007669"/>
    <property type="project" value="InterPro"/>
</dbReference>
<dbReference type="Gene3D" id="3.40.50.2300">
    <property type="match status" value="1"/>
</dbReference>
<dbReference type="SUPFAM" id="SSF52172">
    <property type="entry name" value="CheY-like"/>
    <property type="match status" value="1"/>
</dbReference>
<organism evidence="2">
    <name type="scientific">bioreactor metagenome</name>
    <dbReference type="NCBI Taxonomy" id="1076179"/>
    <lineage>
        <taxon>unclassified sequences</taxon>
        <taxon>metagenomes</taxon>
        <taxon>ecological metagenomes</taxon>
    </lineage>
</organism>
<proteinExistence type="predicted"/>
<evidence type="ECO:0000313" key="2">
    <source>
        <dbReference type="EMBL" id="MPM09077.1"/>
    </source>
</evidence>
<gene>
    <name evidence="2" type="ORF">SDC9_55393</name>
</gene>
<dbReference type="EMBL" id="VSSQ01001526">
    <property type="protein sequence ID" value="MPM09077.1"/>
    <property type="molecule type" value="Genomic_DNA"/>
</dbReference>
<sequence>MEQFITLEETNRGMEETRILIIDVDLRRQKFFKESIFYENTYQVEVVPSVKEGLEYALSNKPDLILFGATENSVQDLNFLNLLQKGGCSSPVILLIEINSQIEIVDAFRKGIKDFITFPADREFVLQKVLAIIAQNKENERREYLDRQLIRVEAIQITMTTLSHYLNNYLTSLDGNFILLSENHQPEEMDPVCREVLQKSKIDLQNIKTVIRVLVNTKSVSFTQYDDSMPMIDIRSALSKELNKEVYL</sequence>
<dbReference type="PROSITE" id="PS50110">
    <property type="entry name" value="RESPONSE_REGULATORY"/>
    <property type="match status" value="1"/>
</dbReference>
<comment type="caution">
    <text evidence="2">The sequence shown here is derived from an EMBL/GenBank/DDBJ whole genome shotgun (WGS) entry which is preliminary data.</text>
</comment>
<protein>
    <recommendedName>
        <fullName evidence="1">Response regulatory domain-containing protein</fullName>
    </recommendedName>
</protein>
<dbReference type="AlphaFoldDB" id="A0A644WZD6"/>
<dbReference type="InterPro" id="IPR001789">
    <property type="entry name" value="Sig_transdc_resp-reg_receiver"/>
</dbReference>